<sequence>MDITLEIDTRYHERKNEKKPESSKSGSSDPKDSSSSNQKKKKNFDFQKRVKLHSSLLNKDFKLKGSEKDEESRRACEPILVGSIVLRPVSKGLRASLPSHQANFPASEKPE</sequence>
<dbReference type="Proteomes" id="UP000765509">
    <property type="component" value="Unassembled WGS sequence"/>
</dbReference>
<evidence type="ECO:0000313" key="3">
    <source>
        <dbReference type="Proteomes" id="UP000765509"/>
    </source>
</evidence>
<gene>
    <name evidence="2" type="ORF">O181_096484</name>
</gene>
<feature type="compositionally biased region" description="Low complexity" evidence="1">
    <location>
        <begin position="23"/>
        <end position="37"/>
    </location>
</feature>
<evidence type="ECO:0000313" key="2">
    <source>
        <dbReference type="EMBL" id="MBW0556769.1"/>
    </source>
</evidence>
<name>A0A9Q3J741_9BASI</name>
<dbReference type="AlphaFoldDB" id="A0A9Q3J741"/>
<evidence type="ECO:0000256" key="1">
    <source>
        <dbReference type="SAM" id="MobiDB-lite"/>
    </source>
</evidence>
<dbReference type="EMBL" id="AVOT02064344">
    <property type="protein sequence ID" value="MBW0556769.1"/>
    <property type="molecule type" value="Genomic_DNA"/>
</dbReference>
<comment type="caution">
    <text evidence="2">The sequence shown here is derived from an EMBL/GenBank/DDBJ whole genome shotgun (WGS) entry which is preliminary data.</text>
</comment>
<proteinExistence type="predicted"/>
<protein>
    <submittedName>
        <fullName evidence="2">Uncharacterized protein</fullName>
    </submittedName>
</protein>
<organism evidence="2 3">
    <name type="scientific">Austropuccinia psidii MF-1</name>
    <dbReference type="NCBI Taxonomy" id="1389203"/>
    <lineage>
        <taxon>Eukaryota</taxon>
        <taxon>Fungi</taxon>
        <taxon>Dikarya</taxon>
        <taxon>Basidiomycota</taxon>
        <taxon>Pucciniomycotina</taxon>
        <taxon>Pucciniomycetes</taxon>
        <taxon>Pucciniales</taxon>
        <taxon>Sphaerophragmiaceae</taxon>
        <taxon>Austropuccinia</taxon>
    </lineage>
</organism>
<accession>A0A9Q3J741</accession>
<dbReference type="OrthoDB" id="5552562at2759"/>
<feature type="region of interest" description="Disordered" evidence="1">
    <location>
        <begin position="1"/>
        <end position="48"/>
    </location>
</feature>
<reference evidence="2" key="1">
    <citation type="submission" date="2021-03" db="EMBL/GenBank/DDBJ databases">
        <title>Draft genome sequence of rust myrtle Austropuccinia psidii MF-1, a brazilian biotype.</title>
        <authorList>
            <person name="Quecine M.C."/>
            <person name="Pachon D.M.R."/>
            <person name="Bonatelli M.L."/>
            <person name="Correr F.H."/>
            <person name="Franceschini L.M."/>
            <person name="Leite T.F."/>
            <person name="Margarido G.R.A."/>
            <person name="Almeida C.A."/>
            <person name="Ferrarezi J.A."/>
            <person name="Labate C.A."/>
        </authorList>
    </citation>
    <scope>NUCLEOTIDE SEQUENCE</scope>
    <source>
        <strain evidence="2">MF-1</strain>
    </source>
</reference>
<keyword evidence="3" id="KW-1185">Reference proteome</keyword>
<feature type="compositionally biased region" description="Basic and acidic residues" evidence="1">
    <location>
        <begin position="7"/>
        <end position="22"/>
    </location>
</feature>